<feature type="domain" description="HTH arsR-type" evidence="1">
    <location>
        <begin position="23"/>
        <end position="104"/>
    </location>
</feature>
<dbReference type="InterPro" id="IPR036388">
    <property type="entry name" value="WH-like_DNA-bd_sf"/>
</dbReference>
<dbReference type="Proteomes" id="UP000249516">
    <property type="component" value="Unassembled WGS sequence"/>
</dbReference>
<keyword evidence="3" id="KW-1185">Reference proteome</keyword>
<accession>A0A495A932</accession>
<dbReference type="OrthoDB" id="7945987at2"/>
<dbReference type="InterPro" id="IPR011991">
    <property type="entry name" value="ArsR-like_HTH"/>
</dbReference>
<protein>
    <submittedName>
        <fullName evidence="2">ArsR family transcriptional regulator</fullName>
    </submittedName>
</protein>
<gene>
    <name evidence="2" type="ORF">C1C97_002540</name>
</gene>
<organism evidence="2 3">
    <name type="scientific">Kocuria tytonis</name>
    <dbReference type="NCBI Taxonomy" id="2054280"/>
    <lineage>
        <taxon>Bacteria</taxon>
        <taxon>Bacillati</taxon>
        <taxon>Actinomycetota</taxon>
        <taxon>Actinomycetes</taxon>
        <taxon>Micrococcales</taxon>
        <taxon>Micrococcaceae</taxon>
        <taxon>Kocuria</taxon>
    </lineage>
</organism>
<evidence type="ECO:0000313" key="2">
    <source>
        <dbReference type="EMBL" id="RKQ36549.1"/>
    </source>
</evidence>
<evidence type="ECO:0000259" key="1">
    <source>
        <dbReference type="SMART" id="SM00418"/>
    </source>
</evidence>
<dbReference type="GO" id="GO:0003700">
    <property type="term" value="F:DNA-binding transcription factor activity"/>
    <property type="evidence" value="ECO:0007669"/>
    <property type="project" value="InterPro"/>
</dbReference>
<dbReference type="EMBL" id="PNJG02000001">
    <property type="protein sequence ID" value="RKQ36549.1"/>
    <property type="molecule type" value="Genomic_DNA"/>
</dbReference>
<sequence>MSEFSGSVTPGESSPVDVVTETSRLRALAHPLRLRMLGLLRQEGPMTATLLGQRCGESSGLTSYHLRQLASAGFVKDAEPADLIGRRVDGRVRWWEAISQVTVTQLPDDGDEASAAASEDHERAVIELYTERARAWVVAKHTWPPQLQKRSSLGDRALYLTPTQVAALQTELTDLLARYCEHGAAGAPVPNGMPTDALVFSFQYQLFPDPEQTPPVTSDPDEEP</sequence>
<evidence type="ECO:0000313" key="3">
    <source>
        <dbReference type="Proteomes" id="UP000249516"/>
    </source>
</evidence>
<dbReference type="RefSeq" id="WP_121029886.1">
    <property type="nucleotide sequence ID" value="NZ_PNJG02000001.1"/>
</dbReference>
<dbReference type="Pfam" id="PF12840">
    <property type="entry name" value="HTH_20"/>
    <property type="match status" value="1"/>
</dbReference>
<dbReference type="InterPro" id="IPR001845">
    <property type="entry name" value="HTH_ArsR_DNA-bd_dom"/>
</dbReference>
<proteinExistence type="predicted"/>
<dbReference type="SUPFAM" id="SSF46785">
    <property type="entry name" value="Winged helix' DNA-binding domain"/>
    <property type="match status" value="1"/>
</dbReference>
<dbReference type="InterPro" id="IPR036390">
    <property type="entry name" value="WH_DNA-bd_sf"/>
</dbReference>
<dbReference type="Gene3D" id="1.10.10.10">
    <property type="entry name" value="Winged helix-like DNA-binding domain superfamily/Winged helix DNA-binding domain"/>
    <property type="match status" value="1"/>
</dbReference>
<comment type="caution">
    <text evidence="2">The sequence shown here is derived from an EMBL/GenBank/DDBJ whole genome shotgun (WGS) entry which is preliminary data.</text>
</comment>
<reference evidence="2 3" key="1">
    <citation type="submission" date="2018-10" db="EMBL/GenBank/DDBJ databases">
        <title>Kocuria tytouropygialis sp. nov., isolated from the uropygial gland of an American barn owl (Tyto furcata).</title>
        <authorList>
            <person name="Braun M.S."/>
            <person name="Wang E."/>
            <person name="Zimmermann S."/>
            <person name="Wagner H."/>
            <person name="Wink M."/>
        </authorList>
    </citation>
    <scope>NUCLEOTIDE SEQUENCE [LARGE SCALE GENOMIC DNA]</scope>
    <source>
        <strain evidence="2 3">442</strain>
    </source>
</reference>
<name>A0A495A932_9MICC</name>
<dbReference type="SMART" id="SM00418">
    <property type="entry name" value="HTH_ARSR"/>
    <property type="match status" value="1"/>
</dbReference>
<dbReference type="AlphaFoldDB" id="A0A495A932"/>
<dbReference type="CDD" id="cd00090">
    <property type="entry name" value="HTH_ARSR"/>
    <property type="match status" value="1"/>
</dbReference>